<name>W4VF98_9BACI</name>
<dbReference type="PANTHER" id="PTHR33204:SF29">
    <property type="entry name" value="TRANSCRIPTIONAL REGULATOR"/>
    <property type="match status" value="1"/>
</dbReference>
<feature type="domain" description="HTH hxlR-type" evidence="4">
    <location>
        <begin position="6"/>
        <end position="105"/>
    </location>
</feature>
<evidence type="ECO:0000313" key="6">
    <source>
        <dbReference type="Proteomes" id="UP000019102"/>
    </source>
</evidence>
<dbReference type="InterPro" id="IPR002577">
    <property type="entry name" value="HTH_HxlR"/>
</dbReference>
<proteinExistence type="predicted"/>
<evidence type="ECO:0000256" key="2">
    <source>
        <dbReference type="ARBA" id="ARBA00023125"/>
    </source>
</evidence>
<dbReference type="STRING" id="1298598.JCM21714_1061"/>
<evidence type="ECO:0000256" key="1">
    <source>
        <dbReference type="ARBA" id="ARBA00023015"/>
    </source>
</evidence>
<dbReference type="PANTHER" id="PTHR33204">
    <property type="entry name" value="TRANSCRIPTIONAL REGULATOR, MARR FAMILY"/>
    <property type="match status" value="1"/>
</dbReference>
<dbReference type="InterPro" id="IPR036388">
    <property type="entry name" value="WH-like_DNA-bd_sf"/>
</dbReference>
<evidence type="ECO:0000256" key="3">
    <source>
        <dbReference type="ARBA" id="ARBA00023163"/>
    </source>
</evidence>
<dbReference type="Gene3D" id="1.10.10.10">
    <property type="entry name" value="Winged helix-like DNA-binding domain superfamily/Winged helix DNA-binding domain"/>
    <property type="match status" value="1"/>
</dbReference>
<protein>
    <submittedName>
        <fullName evidence="5">Transcriptional regulator</fullName>
    </submittedName>
</protein>
<dbReference type="SUPFAM" id="SSF46785">
    <property type="entry name" value="Winged helix' DNA-binding domain"/>
    <property type="match status" value="1"/>
</dbReference>
<reference evidence="5 6" key="1">
    <citation type="journal article" date="2014" name="Genome Announc.">
        <title>Draft Genome Sequence of the Boron-Tolerant and Moderately Halotolerant Bacterium Gracilibacillus boraciitolerans JCM 21714T.</title>
        <authorList>
            <person name="Ahmed I."/>
            <person name="Oshima K."/>
            <person name="Suda W."/>
            <person name="Kitamura K."/>
            <person name="Iida T."/>
            <person name="Ohmori Y."/>
            <person name="Fujiwara T."/>
            <person name="Hattori M."/>
            <person name="Ohkuma M."/>
        </authorList>
    </citation>
    <scope>NUCLEOTIDE SEQUENCE [LARGE SCALE GENOMIC DNA]</scope>
    <source>
        <strain evidence="5 6">JCM 21714</strain>
    </source>
</reference>
<evidence type="ECO:0000313" key="5">
    <source>
        <dbReference type="EMBL" id="GAE92080.1"/>
    </source>
</evidence>
<gene>
    <name evidence="5" type="ORF">JCM21714_1061</name>
</gene>
<dbReference type="AlphaFoldDB" id="W4VF98"/>
<dbReference type="eggNOG" id="COG1733">
    <property type="taxonomic scope" value="Bacteria"/>
</dbReference>
<keyword evidence="1" id="KW-0805">Transcription regulation</keyword>
<keyword evidence="6" id="KW-1185">Reference proteome</keyword>
<dbReference type="InterPro" id="IPR036390">
    <property type="entry name" value="WH_DNA-bd_sf"/>
</dbReference>
<dbReference type="PROSITE" id="PS51118">
    <property type="entry name" value="HTH_HXLR"/>
    <property type="match status" value="1"/>
</dbReference>
<keyword evidence="2" id="KW-0238">DNA-binding</keyword>
<sequence>MDKDLESMKITLDVVCGKWKAMILLKLNNGTLRFGGEIKKSIPLINHQTLIKQLRELEEDGLITKKSYPVVPPWVEYSLTDYGKEIQPLLNQMVEWGEMHLDKDKTPPS</sequence>
<organism evidence="5 6">
    <name type="scientific">Gracilibacillus boraciitolerans JCM 21714</name>
    <dbReference type="NCBI Taxonomy" id="1298598"/>
    <lineage>
        <taxon>Bacteria</taxon>
        <taxon>Bacillati</taxon>
        <taxon>Bacillota</taxon>
        <taxon>Bacilli</taxon>
        <taxon>Bacillales</taxon>
        <taxon>Bacillaceae</taxon>
        <taxon>Gracilibacillus</taxon>
    </lineage>
</organism>
<accession>W4VF98</accession>
<dbReference type="GO" id="GO:0003677">
    <property type="term" value="F:DNA binding"/>
    <property type="evidence" value="ECO:0007669"/>
    <property type="project" value="UniProtKB-KW"/>
</dbReference>
<dbReference type="Pfam" id="PF01638">
    <property type="entry name" value="HxlR"/>
    <property type="match status" value="1"/>
</dbReference>
<evidence type="ECO:0000259" key="4">
    <source>
        <dbReference type="PROSITE" id="PS51118"/>
    </source>
</evidence>
<dbReference type="Proteomes" id="UP000019102">
    <property type="component" value="Unassembled WGS sequence"/>
</dbReference>
<comment type="caution">
    <text evidence="5">The sequence shown here is derived from an EMBL/GenBank/DDBJ whole genome shotgun (WGS) entry which is preliminary data.</text>
</comment>
<dbReference type="EMBL" id="BAVS01000003">
    <property type="protein sequence ID" value="GAE92080.1"/>
    <property type="molecule type" value="Genomic_DNA"/>
</dbReference>
<keyword evidence="3" id="KW-0804">Transcription</keyword>